<proteinExistence type="predicted"/>
<dbReference type="RefSeq" id="WP_229591655.1">
    <property type="nucleotide sequence ID" value="NZ_AP024485.1"/>
</dbReference>
<gene>
    <name evidence="1" type="ORF">PSDVSF_29340</name>
</gene>
<keyword evidence="2" id="KW-1185">Reference proteome</keyword>
<evidence type="ECO:0000313" key="2">
    <source>
        <dbReference type="Proteomes" id="UP001053296"/>
    </source>
</evidence>
<name>A0ABN6EVU8_9BACT</name>
<evidence type="ECO:0000313" key="1">
    <source>
        <dbReference type="EMBL" id="BCS89692.1"/>
    </source>
</evidence>
<dbReference type="EMBL" id="AP024485">
    <property type="protein sequence ID" value="BCS89692.1"/>
    <property type="molecule type" value="Genomic_DNA"/>
</dbReference>
<organism evidence="1 2">
    <name type="scientific">Pseudodesulfovibrio sediminis</name>
    <dbReference type="NCBI Taxonomy" id="2810563"/>
    <lineage>
        <taxon>Bacteria</taxon>
        <taxon>Pseudomonadati</taxon>
        <taxon>Thermodesulfobacteriota</taxon>
        <taxon>Desulfovibrionia</taxon>
        <taxon>Desulfovibrionales</taxon>
        <taxon>Desulfovibrionaceae</taxon>
    </lineage>
</organism>
<evidence type="ECO:0008006" key="3">
    <source>
        <dbReference type="Google" id="ProtNLM"/>
    </source>
</evidence>
<accession>A0ABN6EVU8</accession>
<sequence>MSKAWIQAKHPEFVRDLFKFFCQACEQLEDQFTRFDDDGTINFDAVADLVGLEMNKGLLWRMKDTAHHVFRNDPHSQLGGKFLDWALGYIFHETIKLKEDAYQKQNYAPWFHKLHEGELSESEKDITEQLFQILNQTEESMRREIDRIRFIIAQCRQLLPYYLRRYSDNVLLARYIFSQNALVRSVFMDEYPGLVQAIYGDEPERMFFLASQSLKKGGWIEEAAQALELALKENPESKIVLQEKKIIDNHLKSTQR</sequence>
<protein>
    <recommendedName>
        <fullName evidence="3">Tetratricopeptide repeat protein</fullName>
    </recommendedName>
</protein>
<dbReference type="Proteomes" id="UP001053296">
    <property type="component" value="Chromosome"/>
</dbReference>
<reference evidence="1" key="1">
    <citation type="journal article" date="2022" name="Arch. Microbiol.">
        <title>Pseudodesulfovibrio sediminis sp. nov., a mesophilic and neutrophilic sulfate-reducing bacterium isolated from sediment of a brackish lake.</title>
        <authorList>
            <person name="Takahashi A."/>
            <person name="Kojima H."/>
            <person name="Watanabe M."/>
            <person name="Fukui M."/>
        </authorList>
    </citation>
    <scope>NUCLEOTIDE SEQUENCE</scope>
    <source>
        <strain evidence="1">SF6</strain>
    </source>
</reference>